<sequence>MSAIQFMLWISDALVHHKLDFAVLLSWSPNFRASNPRDKVFALLGLPSNTKSVTLIADATSVAVALADERSGFTIGADYQSSIRDVYIEATYLAMTQDTSFRLLSYAGNTGPRTGYLPSWVSDFSYEGAQHVTFCCYTKHVSRLNSAGGDWWRPEMDKEFVSLLQSDILLISGQFVDEIGSYTSVHFTSTAMPPVQGNKGKPPEPSMQRFKEVIELVSHRASTPGVEGTANSFNQQQAVPLAAKENTDHKKRISELAYRLWRTLIADNIFKPGNGKLTITSQQIYLQAF</sequence>
<proteinExistence type="predicted"/>
<dbReference type="AlphaFoldDB" id="A0A6A5VJB9"/>
<name>A0A6A5VJB9_9PLEO</name>
<accession>A0A6A5VJB9</accession>
<evidence type="ECO:0000313" key="2">
    <source>
        <dbReference type="Proteomes" id="UP000800036"/>
    </source>
</evidence>
<protein>
    <submittedName>
        <fullName evidence="1">Uncharacterized protein</fullName>
    </submittedName>
</protein>
<gene>
    <name evidence="1" type="ORF">BU23DRAFT_88017</name>
</gene>
<dbReference type="OrthoDB" id="3643843at2759"/>
<keyword evidence="2" id="KW-1185">Reference proteome</keyword>
<dbReference type="PANTHER" id="PTHR24148">
    <property type="entry name" value="ANKYRIN REPEAT DOMAIN-CONTAINING PROTEIN 39 HOMOLOG-RELATED"/>
    <property type="match status" value="1"/>
</dbReference>
<reference evidence="1" key="1">
    <citation type="journal article" date="2020" name="Stud. Mycol.">
        <title>101 Dothideomycetes genomes: a test case for predicting lifestyles and emergence of pathogens.</title>
        <authorList>
            <person name="Haridas S."/>
            <person name="Albert R."/>
            <person name="Binder M."/>
            <person name="Bloem J."/>
            <person name="Labutti K."/>
            <person name="Salamov A."/>
            <person name="Andreopoulos B."/>
            <person name="Baker S."/>
            <person name="Barry K."/>
            <person name="Bills G."/>
            <person name="Bluhm B."/>
            <person name="Cannon C."/>
            <person name="Castanera R."/>
            <person name="Culley D."/>
            <person name="Daum C."/>
            <person name="Ezra D."/>
            <person name="Gonzalez J."/>
            <person name="Henrissat B."/>
            <person name="Kuo A."/>
            <person name="Liang C."/>
            <person name="Lipzen A."/>
            <person name="Lutzoni F."/>
            <person name="Magnuson J."/>
            <person name="Mondo S."/>
            <person name="Nolan M."/>
            <person name="Ohm R."/>
            <person name="Pangilinan J."/>
            <person name="Park H.-J."/>
            <person name="Ramirez L."/>
            <person name="Alfaro M."/>
            <person name="Sun H."/>
            <person name="Tritt A."/>
            <person name="Yoshinaga Y."/>
            <person name="Zwiers L.-H."/>
            <person name="Turgeon B."/>
            <person name="Goodwin S."/>
            <person name="Spatafora J."/>
            <person name="Crous P."/>
            <person name="Grigoriev I."/>
        </authorList>
    </citation>
    <scope>NUCLEOTIDE SEQUENCE</scope>
    <source>
        <strain evidence="1">CBS 107.79</strain>
    </source>
</reference>
<organism evidence="1 2">
    <name type="scientific">Bimuria novae-zelandiae CBS 107.79</name>
    <dbReference type="NCBI Taxonomy" id="1447943"/>
    <lineage>
        <taxon>Eukaryota</taxon>
        <taxon>Fungi</taxon>
        <taxon>Dikarya</taxon>
        <taxon>Ascomycota</taxon>
        <taxon>Pezizomycotina</taxon>
        <taxon>Dothideomycetes</taxon>
        <taxon>Pleosporomycetidae</taxon>
        <taxon>Pleosporales</taxon>
        <taxon>Massarineae</taxon>
        <taxon>Didymosphaeriaceae</taxon>
        <taxon>Bimuria</taxon>
    </lineage>
</organism>
<dbReference type="EMBL" id="ML976672">
    <property type="protein sequence ID" value="KAF1975096.1"/>
    <property type="molecule type" value="Genomic_DNA"/>
</dbReference>
<dbReference type="InterPro" id="IPR052895">
    <property type="entry name" value="HetReg/Transcr_Mod"/>
</dbReference>
<dbReference type="Proteomes" id="UP000800036">
    <property type="component" value="Unassembled WGS sequence"/>
</dbReference>
<dbReference type="PANTHER" id="PTHR24148:SF82">
    <property type="entry name" value="HETEROKARYON INCOMPATIBILITY DOMAIN-CONTAINING PROTEIN"/>
    <property type="match status" value="1"/>
</dbReference>
<evidence type="ECO:0000313" key="1">
    <source>
        <dbReference type="EMBL" id="KAF1975096.1"/>
    </source>
</evidence>